<evidence type="ECO:0000256" key="10">
    <source>
        <dbReference type="ARBA" id="ARBA00047317"/>
    </source>
</evidence>
<dbReference type="InterPro" id="IPR001453">
    <property type="entry name" value="MoaB/Mog_dom"/>
</dbReference>
<dbReference type="SUPFAM" id="SSF63867">
    <property type="entry name" value="MoeA C-terminal domain-like"/>
    <property type="match status" value="1"/>
</dbReference>
<dbReference type="Pfam" id="PF00994">
    <property type="entry name" value="MoCF_biosynth"/>
    <property type="match status" value="1"/>
</dbReference>
<sequence length="408" mass="43342">MNVDFPTRIGFDEAAAIIDRVARERRLAPERIPLQRGLGRVLADDLVAPIGLPNFDNAAMDGFAVRGLPMPDAGWELVGEQFAGTDRGLVLQTGQGSRITTGAPLPAGADAILIKENARVEGDRLFTDTPPAMRQHIRRAGEDVEAGTRLLAAGDVLTPARIGLAAALGLPELSVARRPTVAVFTTGDELRPPGQALAPGEIHDSNRALLQTLLVAEGLEPVAWPILPDDPARIAAMLEDAAFSFDLVITCGGVSAGEKDHLPALLQARGETYFWKVRMKPGMPLLFGRLGDALLLGLPGNPVSVLATFLTLGRRLVDGLQGRVEPRSRWRAKLALPVDKRHERLEFMRGRLQVDASGQLQVQPDPATGSHRLAAAAGNDVLLVLPEGAGHFPAGSVVDCLPSSSGRG</sequence>
<reference evidence="14" key="1">
    <citation type="submission" date="2013-08" db="EMBL/GenBank/DDBJ databases">
        <title>Genome sequencing of Arenimonas donghaensis.</title>
        <authorList>
            <person name="Chen F."/>
            <person name="Wang G."/>
        </authorList>
    </citation>
    <scope>NUCLEOTIDE SEQUENCE [LARGE SCALE GENOMIC DNA]</scope>
    <source>
        <strain evidence="14">HO3-R19</strain>
    </source>
</reference>
<comment type="caution">
    <text evidence="13">The sequence shown here is derived from an EMBL/GenBank/DDBJ whole genome shotgun (WGS) entry which is preliminary data.</text>
</comment>
<reference evidence="13 14" key="2">
    <citation type="journal article" date="2015" name="Stand. Genomic Sci.">
        <title>High quality draft genomic sequence of Arenimonas donghaensis DSM 18148(T).</title>
        <authorList>
            <person name="Chen F."/>
            <person name="Wang H."/>
            <person name="Cao Y."/>
            <person name="Li X."/>
            <person name="Wang G."/>
        </authorList>
    </citation>
    <scope>NUCLEOTIDE SEQUENCE [LARGE SCALE GENOMIC DNA]</scope>
    <source>
        <strain evidence="13 14">HO3-R19</strain>
    </source>
</reference>
<dbReference type="Gene3D" id="3.40.980.10">
    <property type="entry name" value="MoaB/Mog-like domain"/>
    <property type="match status" value="1"/>
</dbReference>
<gene>
    <name evidence="13" type="ORF">N788_01785</name>
</gene>
<dbReference type="GO" id="GO:0061599">
    <property type="term" value="F:molybdopterin molybdotransferase activity"/>
    <property type="evidence" value="ECO:0007669"/>
    <property type="project" value="UniProtKB-UniRule"/>
</dbReference>
<keyword evidence="8 11" id="KW-0460">Magnesium</keyword>
<keyword evidence="6 11" id="KW-0808">Transferase</keyword>
<evidence type="ECO:0000256" key="4">
    <source>
        <dbReference type="ARBA" id="ARBA00010763"/>
    </source>
</evidence>
<dbReference type="PANTHER" id="PTHR10192">
    <property type="entry name" value="MOLYBDOPTERIN BIOSYNTHESIS PROTEIN"/>
    <property type="match status" value="1"/>
</dbReference>
<dbReference type="GO" id="GO:0046872">
    <property type="term" value="F:metal ion binding"/>
    <property type="evidence" value="ECO:0007669"/>
    <property type="project" value="UniProtKB-UniRule"/>
</dbReference>
<evidence type="ECO:0000256" key="11">
    <source>
        <dbReference type="RuleBase" id="RU365090"/>
    </source>
</evidence>
<dbReference type="Proteomes" id="UP000029085">
    <property type="component" value="Unassembled WGS sequence"/>
</dbReference>
<comment type="pathway">
    <text evidence="3 11">Cofactor biosynthesis; molybdopterin biosynthesis.</text>
</comment>
<comment type="similarity">
    <text evidence="4 11">Belongs to the MoeA family.</text>
</comment>
<feature type="domain" description="MoaB/Mog" evidence="12">
    <location>
        <begin position="182"/>
        <end position="319"/>
    </location>
</feature>
<comment type="cofactor">
    <cofactor evidence="1 11">
        <name>Mg(2+)</name>
        <dbReference type="ChEBI" id="CHEBI:18420"/>
    </cofactor>
</comment>
<comment type="function">
    <text evidence="2 11">Catalyzes the insertion of molybdate into adenylated molybdopterin with the concomitant release of AMP.</text>
</comment>
<evidence type="ECO:0000313" key="14">
    <source>
        <dbReference type="Proteomes" id="UP000029085"/>
    </source>
</evidence>
<dbReference type="STRING" id="1121014.N788_01785"/>
<dbReference type="PATRIC" id="fig|1121014.3.peg.334"/>
<evidence type="ECO:0000256" key="8">
    <source>
        <dbReference type="ARBA" id="ARBA00022842"/>
    </source>
</evidence>
<dbReference type="GO" id="GO:0006777">
    <property type="term" value="P:Mo-molybdopterin cofactor biosynthetic process"/>
    <property type="evidence" value="ECO:0007669"/>
    <property type="project" value="UniProtKB-UniRule"/>
</dbReference>
<dbReference type="UniPathway" id="UPA00344"/>
<evidence type="ECO:0000256" key="1">
    <source>
        <dbReference type="ARBA" id="ARBA00001946"/>
    </source>
</evidence>
<dbReference type="OrthoDB" id="9804758at2"/>
<dbReference type="AlphaFoldDB" id="A0A087MM25"/>
<dbReference type="SMART" id="SM00852">
    <property type="entry name" value="MoCF_biosynth"/>
    <property type="match status" value="1"/>
</dbReference>
<dbReference type="SUPFAM" id="SSF53218">
    <property type="entry name" value="Molybdenum cofactor biosynthesis proteins"/>
    <property type="match status" value="1"/>
</dbReference>
<organism evidence="13 14">
    <name type="scientific">Arenimonas donghaensis DSM 18148 = HO3-R19</name>
    <dbReference type="NCBI Taxonomy" id="1121014"/>
    <lineage>
        <taxon>Bacteria</taxon>
        <taxon>Pseudomonadati</taxon>
        <taxon>Pseudomonadota</taxon>
        <taxon>Gammaproteobacteria</taxon>
        <taxon>Lysobacterales</taxon>
        <taxon>Lysobacteraceae</taxon>
        <taxon>Arenimonas</taxon>
    </lineage>
</organism>
<dbReference type="Gene3D" id="2.170.190.11">
    <property type="entry name" value="Molybdopterin biosynthesis moea protein, domain 3"/>
    <property type="match status" value="1"/>
</dbReference>
<evidence type="ECO:0000256" key="3">
    <source>
        <dbReference type="ARBA" id="ARBA00005046"/>
    </source>
</evidence>
<dbReference type="Pfam" id="PF03453">
    <property type="entry name" value="MoeA_N"/>
    <property type="match status" value="1"/>
</dbReference>
<dbReference type="Gene3D" id="2.40.340.10">
    <property type="entry name" value="MoeA, C-terminal, domain IV"/>
    <property type="match status" value="1"/>
</dbReference>
<evidence type="ECO:0000256" key="6">
    <source>
        <dbReference type="ARBA" id="ARBA00022679"/>
    </source>
</evidence>
<protein>
    <recommendedName>
        <fullName evidence="11">Molybdopterin molybdenumtransferase</fullName>
        <ecNumber evidence="11">2.10.1.1</ecNumber>
    </recommendedName>
</protein>
<dbReference type="NCBIfam" id="TIGR00177">
    <property type="entry name" value="molyb_syn"/>
    <property type="match status" value="1"/>
</dbReference>
<keyword evidence="7 11" id="KW-0479">Metal-binding</keyword>
<dbReference type="Pfam" id="PF03454">
    <property type="entry name" value="MoeA_C"/>
    <property type="match status" value="1"/>
</dbReference>
<comment type="catalytic activity">
    <reaction evidence="10">
        <text>adenylyl-molybdopterin + molybdate = Mo-molybdopterin + AMP + H(+)</text>
        <dbReference type="Rhea" id="RHEA:35047"/>
        <dbReference type="ChEBI" id="CHEBI:15378"/>
        <dbReference type="ChEBI" id="CHEBI:36264"/>
        <dbReference type="ChEBI" id="CHEBI:62727"/>
        <dbReference type="ChEBI" id="CHEBI:71302"/>
        <dbReference type="ChEBI" id="CHEBI:456215"/>
        <dbReference type="EC" id="2.10.1.1"/>
    </reaction>
</comment>
<dbReference type="EC" id="2.10.1.1" evidence="11"/>
<dbReference type="PANTHER" id="PTHR10192:SF5">
    <property type="entry name" value="GEPHYRIN"/>
    <property type="match status" value="1"/>
</dbReference>
<dbReference type="Gene3D" id="3.90.105.10">
    <property type="entry name" value="Molybdopterin biosynthesis moea protein, domain 2"/>
    <property type="match status" value="1"/>
</dbReference>
<evidence type="ECO:0000256" key="9">
    <source>
        <dbReference type="ARBA" id="ARBA00023150"/>
    </source>
</evidence>
<evidence type="ECO:0000259" key="12">
    <source>
        <dbReference type="SMART" id="SM00852"/>
    </source>
</evidence>
<dbReference type="InterPro" id="IPR036425">
    <property type="entry name" value="MoaB/Mog-like_dom_sf"/>
</dbReference>
<keyword evidence="5 11" id="KW-0500">Molybdenum</keyword>
<dbReference type="CDD" id="cd00887">
    <property type="entry name" value="MoeA"/>
    <property type="match status" value="1"/>
</dbReference>
<evidence type="ECO:0000256" key="7">
    <source>
        <dbReference type="ARBA" id="ARBA00022723"/>
    </source>
</evidence>
<dbReference type="EMBL" id="AVCJ01000001">
    <property type="protein sequence ID" value="KFL37928.1"/>
    <property type="molecule type" value="Genomic_DNA"/>
</dbReference>
<dbReference type="InterPro" id="IPR036688">
    <property type="entry name" value="MoeA_C_domain_IV_sf"/>
</dbReference>
<evidence type="ECO:0000313" key="13">
    <source>
        <dbReference type="EMBL" id="KFL37928.1"/>
    </source>
</evidence>
<evidence type="ECO:0000256" key="5">
    <source>
        <dbReference type="ARBA" id="ARBA00022505"/>
    </source>
</evidence>
<keyword evidence="14" id="KW-1185">Reference proteome</keyword>
<dbReference type="InterPro" id="IPR036135">
    <property type="entry name" value="MoeA_linker/N_sf"/>
</dbReference>
<dbReference type="InterPro" id="IPR005111">
    <property type="entry name" value="MoeA_C_domain_IV"/>
</dbReference>
<proteinExistence type="inferred from homology"/>
<keyword evidence="9 11" id="KW-0501">Molybdenum cofactor biosynthesis</keyword>
<dbReference type="InterPro" id="IPR038987">
    <property type="entry name" value="MoeA-like"/>
</dbReference>
<dbReference type="GO" id="GO:0005829">
    <property type="term" value="C:cytosol"/>
    <property type="evidence" value="ECO:0007669"/>
    <property type="project" value="TreeGrafter"/>
</dbReference>
<dbReference type="NCBIfam" id="NF045515">
    <property type="entry name" value="Glp_gephyrin"/>
    <property type="match status" value="1"/>
</dbReference>
<evidence type="ECO:0000256" key="2">
    <source>
        <dbReference type="ARBA" id="ARBA00002901"/>
    </source>
</evidence>
<dbReference type="SUPFAM" id="SSF63882">
    <property type="entry name" value="MoeA N-terminal region -like"/>
    <property type="match status" value="1"/>
</dbReference>
<dbReference type="FunFam" id="3.40.980.10:FF:000004">
    <property type="entry name" value="Molybdopterin molybdenumtransferase"/>
    <property type="match status" value="1"/>
</dbReference>
<name>A0A087MM25_9GAMM</name>
<dbReference type="InterPro" id="IPR005110">
    <property type="entry name" value="MoeA_linker/N"/>
</dbReference>
<accession>A0A087MM25</accession>
<dbReference type="RefSeq" id="WP_034220313.1">
    <property type="nucleotide sequence ID" value="NZ_AVCJ01000001.1"/>
</dbReference>